<proteinExistence type="predicted"/>
<accession>A0A2J6PDT7</accession>
<dbReference type="Proteomes" id="UP000235672">
    <property type="component" value="Unassembled WGS sequence"/>
</dbReference>
<dbReference type="EMBL" id="KZ613559">
    <property type="protein sequence ID" value="PMD12211.1"/>
    <property type="molecule type" value="Genomic_DNA"/>
</dbReference>
<dbReference type="AlphaFoldDB" id="A0A2J6PDT7"/>
<keyword evidence="2" id="KW-1185">Reference proteome</keyword>
<reference evidence="1 2" key="1">
    <citation type="submission" date="2016-05" db="EMBL/GenBank/DDBJ databases">
        <title>A degradative enzymes factory behind the ericoid mycorrhizal symbiosis.</title>
        <authorList>
            <consortium name="DOE Joint Genome Institute"/>
            <person name="Martino E."/>
            <person name="Morin E."/>
            <person name="Grelet G."/>
            <person name="Kuo A."/>
            <person name="Kohler A."/>
            <person name="Daghino S."/>
            <person name="Barry K."/>
            <person name="Choi C."/>
            <person name="Cichocki N."/>
            <person name="Clum A."/>
            <person name="Copeland A."/>
            <person name="Hainaut M."/>
            <person name="Haridas S."/>
            <person name="Labutti K."/>
            <person name="Lindquist E."/>
            <person name="Lipzen A."/>
            <person name="Khouja H.-R."/>
            <person name="Murat C."/>
            <person name="Ohm R."/>
            <person name="Olson A."/>
            <person name="Spatafora J."/>
            <person name="Veneault-Fourrey C."/>
            <person name="Henrissat B."/>
            <person name="Grigoriev I."/>
            <person name="Martin F."/>
            <person name="Perotto S."/>
        </authorList>
    </citation>
    <scope>NUCLEOTIDE SEQUENCE [LARGE SCALE GENOMIC DNA]</scope>
    <source>
        <strain evidence="1 2">UAMH 7357</strain>
    </source>
</reference>
<gene>
    <name evidence="1" type="ORF">NA56DRAFT_652663</name>
</gene>
<protein>
    <submittedName>
        <fullName evidence="1">Uncharacterized protein</fullName>
    </submittedName>
</protein>
<feature type="non-terminal residue" evidence="1">
    <location>
        <position position="1"/>
    </location>
</feature>
<evidence type="ECO:0000313" key="1">
    <source>
        <dbReference type="EMBL" id="PMD12211.1"/>
    </source>
</evidence>
<organism evidence="1 2">
    <name type="scientific">Hyaloscypha hepaticicola</name>
    <dbReference type="NCBI Taxonomy" id="2082293"/>
    <lineage>
        <taxon>Eukaryota</taxon>
        <taxon>Fungi</taxon>
        <taxon>Dikarya</taxon>
        <taxon>Ascomycota</taxon>
        <taxon>Pezizomycotina</taxon>
        <taxon>Leotiomycetes</taxon>
        <taxon>Helotiales</taxon>
        <taxon>Hyaloscyphaceae</taxon>
        <taxon>Hyaloscypha</taxon>
    </lineage>
</organism>
<evidence type="ECO:0000313" key="2">
    <source>
        <dbReference type="Proteomes" id="UP000235672"/>
    </source>
</evidence>
<sequence>IVSLIFDTLIYLSTTLEMGKTRRRRQVKIFEVYTAVSQRRADPWPLQGPALSNELEAFAP</sequence>
<name>A0A2J6PDT7_9HELO</name>